<dbReference type="AlphaFoldDB" id="A0A173VWM8"/>
<evidence type="ECO:0000313" key="2">
    <source>
        <dbReference type="Proteomes" id="UP000095591"/>
    </source>
</evidence>
<dbReference type="Proteomes" id="UP000095591">
    <property type="component" value="Unassembled WGS sequence"/>
</dbReference>
<organism evidence="1 2">
    <name type="scientific">Parabacteroides distasonis</name>
    <dbReference type="NCBI Taxonomy" id="823"/>
    <lineage>
        <taxon>Bacteria</taxon>
        <taxon>Pseudomonadati</taxon>
        <taxon>Bacteroidota</taxon>
        <taxon>Bacteroidia</taxon>
        <taxon>Bacteroidales</taxon>
        <taxon>Tannerellaceae</taxon>
        <taxon>Parabacteroides</taxon>
    </lineage>
</organism>
<reference evidence="1 2" key="1">
    <citation type="submission" date="2015-09" db="EMBL/GenBank/DDBJ databases">
        <authorList>
            <consortium name="Pathogen Informatics"/>
        </authorList>
    </citation>
    <scope>NUCLEOTIDE SEQUENCE [LARGE SCALE GENOMIC DNA]</scope>
    <source>
        <strain evidence="1 2">2789STDY5608872</strain>
    </source>
</reference>
<proteinExistence type="predicted"/>
<evidence type="ECO:0000313" key="1">
    <source>
        <dbReference type="EMBL" id="CUN31672.1"/>
    </source>
</evidence>
<name>A0A173VWM8_PARDI</name>
<protein>
    <submittedName>
        <fullName evidence="1">Uncharacterized protein</fullName>
    </submittedName>
</protein>
<accession>A0A173VWM8</accession>
<dbReference type="EMBL" id="CYXP01000010">
    <property type="protein sequence ID" value="CUN31672.1"/>
    <property type="molecule type" value="Genomic_DNA"/>
</dbReference>
<sequence>MIAALSIEYAKKKEDIRLLTPDFYNFAGFDIVDFYPVPHFNAYIFEYVTLQIMQKI</sequence>
<gene>
    <name evidence="1" type="ORF">ERS852429_03796</name>
</gene>